<dbReference type="Gene3D" id="1.20.1070.10">
    <property type="entry name" value="Rhodopsin 7-helix transmembrane proteins"/>
    <property type="match status" value="1"/>
</dbReference>
<dbReference type="InterPro" id="IPR017452">
    <property type="entry name" value="GPCR_Rhodpsn_7TM"/>
</dbReference>
<dbReference type="GO" id="GO:0007204">
    <property type="term" value="P:positive regulation of cytosolic calcium ion concentration"/>
    <property type="evidence" value="ECO:0007669"/>
    <property type="project" value="TreeGrafter"/>
</dbReference>
<evidence type="ECO:0000256" key="6">
    <source>
        <dbReference type="ARBA" id="ARBA00023136"/>
    </source>
</evidence>
<feature type="transmembrane region" description="Helical" evidence="11">
    <location>
        <begin position="257"/>
        <end position="276"/>
    </location>
</feature>
<keyword evidence="14" id="KW-1185">Reference proteome</keyword>
<evidence type="ECO:0000256" key="10">
    <source>
        <dbReference type="RuleBase" id="RU000688"/>
    </source>
</evidence>
<dbReference type="GO" id="GO:0016501">
    <property type="term" value="F:prostacyclin receptor activity"/>
    <property type="evidence" value="ECO:0007669"/>
    <property type="project" value="TreeGrafter"/>
</dbReference>
<feature type="domain" description="G-protein coupled receptors family 1 profile" evidence="12">
    <location>
        <begin position="32"/>
        <end position="348"/>
    </location>
</feature>
<feature type="transmembrane region" description="Helical" evidence="11">
    <location>
        <begin position="196"/>
        <end position="221"/>
    </location>
</feature>
<dbReference type="InterPro" id="IPR008365">
    <property type="entry name" value="Prostanoid_rcpt"/>
</dbReference>
<keyword evidence="3 10" id="KW-0812">Transmembrane</keyword>
<evidence type="ECO:0000256" key="7">
    <source>
        <dbReference type="ARBA" id="ARBA00023170"/>
    </source>
</evidence>
<comment type="subcellular location">
    <subcellularLocation>
        <location evidence="1">Cell membrane</location>
        <topology evidence="1">Multi-pass membrane protein</topology>
    </subcellularLocation>
</comment>
<dbReference type="InterPro" id="IPR000276">
    <property type="entry name" value="GPCR_Rhodpsn"/>
</dbReference>
<dbReference type="InterPro" id="IPR000370">
    <property type="entry name" value="Prostglndn_IP_rcpt"/>
</dbReference>
<gene>
    <name evidence="13" type="ORF">DNTS_021151</name>
</gene>
<evidence type="ECO:0000313" key="14">
    <source>
        <dbReference type="Proteomes" id="UP000316079"/>
    </source>
</evidence>
<dbReference type="Pfam" id="PF00001">
    <property type="entry name" value="7tm_1"/>
    <property type="match status" value="1"/>
</dbReference>
<protein>
    <recommendedName>
        <fullName evidence="12">G-protein coupled receptors family 1 profile domain-containing protein</fullName>
    </recommendedName>
</protein>
<evidence type="ECO:0000256" key="9">
    <source>
        <dbReference type="ARBA" id="ARBA00023224"/>
    </source>
</evidence>
<evidence type="ECO:0000256" key="8">
    <source>
        <dbReference type="ARBA" id="ARBA00023180"/>
    </source>
</evidence>
<dbReference type="CDD" id="cd15141">
    <property type="entry name" value="7tmA_PGI2"/>
    <property type="match status" value="1"/>
</dbReference>
<dbReference type="GO" id="GO:0005886">
    <property type="term" value="C:plasma membrane"/>
    <property type="evidence" value="ECO:0007669"/>
    <property type="project" value="UniProtKB-SubCell"/>
</dbReference>
<dbReference type="PANTHER" id="PTHR11866">
    <property type="entry name" value="G-PROTEIN COUPLED RECEPTOR FAMILY 1 MEMBER"/>
    <property type="match status" value="1"/>
</dbReference>
<proteinExistence type="inferred from homology"/>
<keyword evidence="4 11" id="KW-1133">Transmembrane helix</keyword>
<feature type="transmembrane region" description="Helical" evidence="11">
    <location>
        <begin position="20"/>
        <end position="42"/>
    </location>
</feature>
<comment type="similarity">
    <text evidence="10">Belongs to the G-protein coupled receptor 1 family.</text>
</comment>
<evidence type="ECO:0000256" key="5">
    <source>
        <dbReference type="ARBA" id="ARBA00023040"/>
    </source>
</evidence>
<keyword evidence="9 10" id="KW-0807">Transducer</keyword>
<keyword evidence="7 10" id="KW-0675">Receptor</keyword>
<comment type="caution">
    <text evidence="13">The sequence shown here is derived from an EMBL/GenBank/DDBJ whole genome shotgun (WGS) entry which is preliminary data.</text>
</comment>
<feature type="transmembrane region" description="Helical" evidence="11">
    <location>
        <begin position="98"/>
        <end position="119"/>
    </location>
</feature>
<dbReference type="PROSITE" id="PS00237">
    <property type="entry name" value="G_PROTEIN_RECEP_F1_1"/>
    <property type="match status" value="1"/>
</dbReference>
<keyword evidence="5 10" id="KW-0297">G-protein coupled receptor</keyword>
<organism evidence="13 14">
    <name type="scientific">Danionella cerebrum</name>
    <dbReference type="NCBI Taxonomy" id="2873325"/>
    <lineage>
        <taxon>Eukaryota</taxon>
        <taxon>Metazoa</taxon>
        <taxon>Chordata</taxon>
        <taxon>Craniata</taxon>
        <taxon>Vertebrata</taxon>
        <taxon>Euteleostomi</taxon>
        <taxon>Actinopterygii</taxon>
        <taxon>Neopterygii</taxon>
        <taxon>Teleostei</taxon>
        <taxon>Ostariophysi</taxon>
        <taxon>Cypriniformes</taxon>
        <taxon>Danionidae</taxon>
        <taxon>Danioninae</taxon>
        <taxon>Danionella</taxon>
    </lineage>
</organism>
<evidence type="ECO:0000313" key="13">
    <source>
        <dbReference type="EMBL" id="TRY93652.1"/>
    </source>
</evidence>
<dbReference type="STRING" id="623744.A0A553QUK0"/>
<reference evidence="13 14" key="1">
    <citation type="journal article" date="2019" name="Sci. Data">
        <title>Hybrid genome assembly and annotation of Danionella translucida.</title>
        <authorList>
            <person name="Kadobianskyi M."/>
            <person name="Schulze L."/>
            <person name="Schuelke M."/>
            <person name="Judkewitz B."/>
        </authorList>
    </citation>
    <scope>NUCLEOTIDE SEQUENCE [LARGE SCALE GENOMIC DNA]</scope>
    <source>
        <strain evidence="13 14">Bolton</strain>
    </source>
</reference>
<feature type="transmembrane region" description="Helical" evidence="11">
    <location>
        <begin position="54"/>
        <end position="78"/>
    </location>
</feature>
<dbReference type="OrthoDB" id="5959154at2759"/>
<dbReference type="PROSITE" id="PS50262">
    <property type="entry name" value="G_PROTEIN_RECEP_F1_2"/>
    <property type="match status" value="1"/>
</dbReference>
<feature type="transmembrane region" description="Helical" evidence="11">
    <location>
        <begin position="139"/>
        <end position="160"/>
    </location>
</feature>
<dbReference type="AlphaFoldDB" id="A0A553QUK0"/>
<evidence type="ECO:0000256" key="4">
    <source>
        <dbReference type="ARBA" id="ARBA00022989"/>
    </source>
</evidence>
<dbReference type="GO" id="GO:0048662">
    <property type="term" value="P:negative regulation of smooth muscle cell proliferation"/>
    <property type="evidence" value="ECO:0007669"/>
    <property type="project" value="TreeGrafter"/>
</dbReference>
<accession>A0A553QUK0</accession>
<dbReference type="PRINTS" id="PR00856">
    <property type="entry name" value="PRSTNOIDIPR"/>
</dbReference>
<sequence length="405" mass="45476">MLSNKSCENITNIEENGNPVTSTVMFISGVVGNLIALAILGIHQKERRTKSSVFCILVTGLALTDLLGTCLLSPPVFICYAYRTSLVGLTGDQKLCGLFAFAMTFFGLASMLILCAMAVERCLAISHPYFYSKHVRRSFAKVLLFLIYLFTSIFCLLPFLGYGRHKQYCPGTWCFIKMEAEGEGEDEERRTLTFSLSYAVLIALLIAVVFMCNGSVIVSLCRMHRSHLSRRGSVVSAGRRRRMSNWFGQGEEEMDHLVLLASMTLIFVICSLPLTINYDREAISKVSLDYLSGRMKRPGATMEAVINTKINNVICGFVNAISPYGNDRQNLMAFRFSAFNPILDPWIFIIFRKAVFHHIRALFHCCFHRDGVKTKMQRSLSLAVEDGDVKDSPSIQSKIYHSLPQ</sequence>
<evidence type="ECO:0000259" key="12">
    <source>
        <dbReference type="PROSITE" id="PS50262"/>
    </source>
</evidence>
<evidence type="ECO:0000256" key="11">
    <source>
        <dbReference type="SAM" id="Phobius"/>
    </source>
</evidence>
<evidence type="ECO:0000256" key="1">
    <source>
        <dbReference type="ARBA" id="ARBA00004651"/>
    </source>
</evidence>
<evidence type="ECO:0000256" key="3">
    <source>
        <dbReference type="ARBA" id="ARBA00022692"/>
    </source>
</evidence>
<dbReference type="PANTHER" id="PTHR11866:SF7">
    <property type="entry name" value="PROSTACYCLIN RECEPTOR"/>
    <property type="match status" value="1"/>
</dbReference>
<dbReference type="GO" id="GO:0006954">
    <property type="term" value="P:inflammatory response"/>
    <property type="evidence" value="ECO:0007669"/>
    <property type="project" value="TreeGrafter"/>
</dbReference>
<dbReference type="GO" id="GO:0007189">
    <property type="term" value="P:adenylate cyclase-activating G protein-coupled receptor signaling pathway"/>
    <property type="evidence" value="ECO:0007669"/>
    <property type="project" value="TreeGrafter"/>
</dbReference>
<dbReference type="PRINTS" id="PR00237">
    <property type="entry name" value="GPCRRHODOPSN"/>
</dbReference>
<dbReference type="Proteomes" id="UP000316079">
    <property type="component" value="Unassembled WGS sequence"/>
</dbReference>
<evidence type="ECO:0000256" key="2">
    <source>
        <dbReference type="ARBA" id="ARBA00022475"/>
    </source>
</evidence>
<name>A0A553QUK0_9TELE</name>
<keyword evidence="2" id="KW-1003">Cell membrane</keyword>
<dbReference type="EMBL" id="SRMA01025514">
    <property type="protein sequence ID" value="TRY93652.1"/>
    <property type="molecule type" value="Genomic_DNA"/>
</dbReference>
<keyword evidence="8" id="KW-0325">Glycoprotein</keyword>
<dbReference type="SUPFAM" id="SSF81321">
    <property type="entry name" value="Family A G protein-coupled receptor-like"/>
    <property type="match status" value="1"/>
</dbReference>
<keyword evidence="6 11" id="KW-0472">Membrane</keyword>
<dbReference type="PRINTS" id="PR01788">
    <property type="entry name" value="PROSTANOIDR"/>
</dbReference>